<evidence type="ECO:0000256" key="2">
    <source>
        <dbReference type="ARBA" id="ARBA00093789"/>
    </source>
</evidence>
<evidence type="ECO:0000259" key="4">
    <source>
        <dbReference type="Pfam" id="PF03787"/>
    </source>
</evidence>
<dbReference type="PANTHER" id="PTHR35579:SF3">
    <property type="entry name" value="CRISPR SYSTEM CMS ENDORIBONUCLEASE CSM3"/>
    <property type="match status" value="1"/>
</dbReference>
<reference evidence="5" key="2">
    <citation type="submission" date="2016-10" db="EMBL/GenBank/DDBJ databases">
        <authorList>
            <person name="de Groot N.N."/>
        </authorList>
    </citation>
    <scope>NUCLEOTIDE SEQUENCE [LARGE SCALE GENOMIC DNA]</scope>
    <source>
        <strain evidence="5">ATCC 20501</strain>
    </source>
</reference>
<dbReference type="InterPro" id="IPR023825">
    <property type="entry name" value="CRISPR-assoc_RAMP_BGP1436"/>
</dbReference>
<protein>
    <submittedName>
        <fullName evidence="5">CRISPR-associated protein</fullName>
    </submittedName>
</protein>
<evidence type="ECO:0000256" key="3">
    <source>
        <dbReference type="SAM" id="MobiDB-lite"/>
    </source>
</evidence>
<dbReference type="EMBL" id="FOME01000001">
    <property type="protein sequence ID" value="SFC57793.1"/>
    <property type="molecule type" value="Genomic_DNA"/>
</dbReference>
<dbReference type="Proteomes" id="UP000199690">
    <property type="component" value="Unassembled WGS sequence"/>
</dbReference>
<name>A0A1H5VSE9_9PSEU</name>
<evidence type="ECO:0000313" key="5">
    <source>
        <dbReference type="EMBL" id="SEF89898.1"/>
    </source>
</evidence>
<proteinExistence type="predicted"/>
<dbReference type="AlphaFoldDB" id="A0A1H5VSE9"/>
<dbReference type="GO" id="GO:0051607">
    <property type="term" value="P:defense response to virus"/>
    <property type="evidence" value="ECO:0007669"/>
    <property type="project" value="UniProtKB-KW"/>
</dbReference>
<dbReference type="InterPro" id="IPR005537">
    <property type="entry name" value="RAMP_III_fam"/>
</dbReference>
<dbReference type="CDD" id="cd09726">
    <property type="entry name" value="RAMP_I_III"/>
    <property type="match status" value="1"/>
</dbReference>
<dbReference type="Proteomes" id="UP000236729">
    <property type="component" value="Unassembled WGS sequence"/>
</dbReference>
<evidence type="ECO:0000313" key="6">
    <source>
        <dbReference type="EMBL" id="SFC57793.1"/>
    </source>
</evidence>
<feature type="region of interest" description="Disordered" evidence="3">
    <location>
        <begin position="612"/>
        <end position="669"/>
    </location>
</feature>
<dbReference type="RefSeq" id="WP_177247397.1">
    <property type="nucleotide sequence ID" value="NZ_FNVB01000002.1"/>
</dbReference>
<gene>
    <name evidence="5" type="ORF">SAMN02982929_00964</name>
    <name evidence="6" type="ORF">SAMN05216506_1011106</name>
</gene>
<feature type="region of interest" description="Disordered" evidence="3">
    <location>
        <begin position="55"/>
        <end position="74"/>
    </location>
</feature>
<evidence type="ECO:0000313" key="7">
    <source>
        <dbReference type="Proteomes" id="UP000199690"/>
    </source>
</evidence>
<feature type="compositionally biased region" description="Basic and acidic residues" evidence="3">
    <location>
        <begin position="56"/>
        <end position="68"/>
    </location>
</feature>
<evidence type="ECO:0000256" key="1">
    <source>
        <dbReference type="ARBA" id="ARBA00023118"/>
    </source>
</evidence>
<keyword evidence="1" id="KW-0051">Antiviral defense</keyword>
<dbReference type="PANTHER" id="PTHR35579">
    <property type="entry name" value="CRISPR SYSTEM CMS ENDORIBONUCLEASE CSM3"/>
    <property type="match status" value="1"/>
</dbReference>
<dbReference type="InterPro" id="IPR052216">
    <property type="entry name" value="CRISPR_Csm3_endoribonuclease"/>
</dbReference>
<keyword evidence="7" id="KW-1185">Reference proteome</keyword>
<dbReference type="Pfam" id="PF03787">
    <property type="entry name" value="RAMPs"/>
    <property type="match status" value="1"/>
</dbReference>
<evidence type="ECO:0000313" key="8">
    <source>
        <dbReference type="Proteomes" id="UP000236729"/>
    </source>
</evidence>
<sequence>MAESFVNPYTFVPFPDLAPHRSAPHGHLGRGDLLSGRLMVTIDAETPLLIRGITAQRDDTPQLPRRPDGTPMIPGSSLKGALRSLHETLVGGCLRVFNNDFVPGYRDSAKPSDIGTVRMAVVKHHDDETAPPVLLLCKDGDPRKLRLHQKDLLGLHSEDNPLTSGDRLKVSFDAESGKPTGATRSADGEWVVFITDSHARESKSPYRAHIRRLPPEPKTVDVPAEVWRSYVAALEGADDLRTKRVKDHDETERYASVTFDYKPKGGLETTLTLGRRWLVSKRLHPGQPVWVRVQGDQIIALRHAMIWRHNGDYRAEERIDSRFLPCEDEQHLCPSCQVFGSADTSGRDGDHAEQHSYRGHVRFGDALAVGDVAGLEVTLPPMGRPRPGAGQFYLVNDPNTRGNASARPLREWGSIADQDRKPRRLRGRKYYWHTPLGTDSLPARGQARPHQLESAMTSKAVAFPPGTRFTATITFTDLDEIQLGGLLAVLQPSSLLGQRVWQHIGGGRPLGYGSCTVSVDTEHSMLWRSGSRYGAEGTAAQPDIDGIIASFQTWVQSELPAVGNQWPLVAKVLAPNTVDPNKVWYPPGAGWKQQGSKEFDDGYSFWKQTSGAEMARDKKSQRRTGFPLTPLPELCEDDQSMDIIPADKAVPLPQQQRHPLDDDRKGRRK</sequence>
<reference evidence="7 8" key="1">
    <citation type="submission" date="2016-10" db="EMBL/GenBank/DDBJ databases">
        <authorList>
            <person name="Varghese N."/>
            <person name="Submissions S."/>
        </authorList>
    </citation>
    <scope>NUCLEOTIDE SEQUENCE [LARGE SCALE GENOMIC DNA]</scope>
    <source>
        <strain evidence="8">ATCC 20501</strain>
        <strain evidence="6 7">CGMCC 4.3529</strain>
    </source>
</reference>
<feature type="domain" description="CRISPR type III-associated protein" evidence="4">
    <location>
        <begin position="41"/>
        <end position="93"/>
    </location>
</feature>
<dbReference type="EMBL" id="FNVB01000002">
    <property type="protein sequence ID" value="SEF89898.1"/>
    <property type="molecule type" value="Genomic_DNA"/>
</dbReference>
<comment type="subunit">
    <text evidence="2">Part of the Csm effector complex that includes Cas10, Csm2, Csm3, Csm4 and Csm5.</text>
</comment>
<accession>A0A1I1KI44</accession>
<accession>A0A1H5VSE9</accession>
<dbReference type="NCBIfam" id="TIGR03986">
    <property type="entry name" value="TIGR03986 family CRISPR-associated RAMP protein"/>
    <property type="match status" value="1"/>
</dbReference>
<organism evidence="5 8">
    <name type="scientific">Saccharopolyspora kobensis</name>
    <dbReference type="NCBI Taxonomy" id="146035"/>
    <lineage>
        <taxon>Bacteria</taxon>
        <taxon>Bacillati</taxon>
        <taxon>Actinomycetota</taxon>
        <taxon>Actinomycetes</taxon>
        <taxon>Pseudonocardiales</taxon>
        <taxon>Pseudonocardiaceae</taxon>
        <taxon>Saccharopolyspora</taxon>
    </lineage>
</organism>
<feature type="compositionally biased region" description="Basic and acidic residues" evidence="3">
    <location>
        <begin position="658"/>
        <end position="669"/>
    </location>
</feature>